<dbReference type="InterPro" id="IPR017517">
    <property type="entry name" value="Maleyloyr_isom"/>
</dbReference>
<dbReference type="InterPro" id="IPR036527">
    <property type="entry name" value="SCP2_sterol-bd_dom_sf"/>
</dbReference>
<dbReference type="Gene3D" id="3.30.1050.10">
    <property type="entry name" value="SCP2 sterol-binding domain"/>
    <property type="match status" value="1"/>
</dbReference>
<dbReference type="SUPFAM" id="SSF109854">
    <property type="entry name" value="DinB/YfiT-like putative metalloenzymes"/>
    <property type="match status" value="1"/>
</dbReference>
<gene>
    <name evidence="3" type="ORF">METZ01_LOCUS61443</name>
</gene>
<protein>
    <recommendedName>
        <fullName evidence="4">Mycothiol-dependent maleylpyruvate isomerase metal-binding domain-containing protein</fullName>
    </recommendedName>
</protein>
<dbReference type="InterPro" id="IPR003033">
    <property type="entry name" value="SCP2_sterol-bd_dom"/>
</dbReference>
<evidence type="ECO:0008006" key="4">
    <source>
        <dbReference type="Google" id="ProtNLM"/>
    </source>
</evidence>
<feature type="domain" description="SCP2" evidence="1">
    <location>
        <begin position="211"/>
        <end position="268"/>
    </location>
</feature>
<dbReference type="InterPro" id="IPR024344">
    <property type="entry name" value="MDMPI_metal-binding"/>
</dbReference>
<dbReference type="GO" id="GO:0046872">
    <property type="term" value="F:metal ion binding"/>
    <property type="evidence" value="ECO:0007669"/>
    <property type="project" value="InterPro"/>
</dbReference>
<dbReference type="Pfam" id="PF11716">
    <property type="entry name" value="MDMPI_N"/>
    <property type="match status" value="1"/>
</dbReference>
<reference evidence="3" key="1">
    <citation type="submission" date="2018-05" db="EMBL/GenBank/DDBJ databases">
        <authorList>
            <person name="Lanie J.A."/>
            <person name="Ng W.-L."/>
            <person name="Kazmierczak K.M."/>
            <person name="Andrzejewski T.M."/>
            <person name="Davidsen T.M."/>
            <person name="Wayne K.J."/>
            <person name="Tettelin H."/>
            <person name="Glass J.I."/>
            <person name="Rusch D."/>
            <person name="Podicherti R."/>
            <person name="Tsui H.-C.T."/>
            <person name="Winkler M.E."/>
        </authorList>
    </citation>
    <scope>NUCLEOTIDE SEQUENCE</scope>
</reference>
<evidence type="ECO:0000313" key="3">
    <source>
        <dbReference type="EMBL" id="SVA08589.1"/>
    </source>
</evidence>
<dbReference type="Pfam" id="PF02036">
    <property type="entry name" value="SCP2"/>
    <property type="match status" value="1"/>
</dbReference>
<dbReference type="Gene3D" id="1.20.120.450">
    <property type="entry name" value="dinb family like domain"/>
    <property type="match status" value="1"/>
</dbReference>
<organism evidence="3">
    <name type="scientific">marine metagenome</name>
    <dbReference type="NCBI Taxonomy" id="408172"/>
    <lineage>
        <taxon>unclassified sequences</taxon>
        <taxon>metagenomes</taxon>
        <taxon>ecological metagenomes</taxon>
    </lineage>
</organism>
<accession>A0A381SYQ8</accession>
<name>A0A381SYQ8_9ZZZZ</name>
<dbReference type="AlphaFoldDB" id="A0A381SYQ8"/>
<proteinExistence type="predicted"/>
<dbReference type="EMBL" id="UINC01003706">
    <property type="protein sequence ID" value="SVA08589.1"/>
    <property type="molecule type" value="Genomic_DNA"/>
</dbReference>
<dbReference type="NCBIfam" id="TIGR03083">
    <property type="entry name" value="maleylpyruvate isomerase family mycothiol-dependent enzyme"/>
    <property type="match status" value="1"/>
</dbReference>
<evidence type="ECO:0000259" key="2">
    <source>
        <dbReference type="Pfam" id="PF11716"/>
    </source>
</evidence>
<feature type="domain" description="Mycothiol-dependent maleylpyruvate isomerase metal-binding" evidence="2">
    <location>
        <begin position="11"/>
        <end position="156"/>
    </location>
</feature>
<dbReference type="SUPFAM" id="SSF55718">
    <property type="entry name" value="SCP-like"/>
    <property type="match status" value="1"/>
</dbReference>
<dbReference type="InterPro" id="IPR034660">
    <property type="entry name" value="DinB/YfiT-like"/>
</dbReference>
<sequence length="277" mass="30652">MNTPESRAKILAAETDASNGYFASLSQEDLSKHSACDDWSVADVMAHLAGQDHASRVMRGLRGDYSPPDGAPAVADHDEDRFAKNIFDRALATRDQHGVQLVEYLNQRLDETVEVFNSVAPGDWDKLCYWPPGPEMVRTLLDQRIAELTMHTWDIRSVLDDQYHLSADAVGALIDGVDRAVRRAFRPDDSMTRPLKHRFVIDGPDSTRKDIIIAPEGAWVLAASGQEPDITFECDGETYVLVMYGRLKVFEALADGRLTFDGDPGLAVGFGRRFVGG</sequence>
<evidence type="ECO:0000259" key="1">
    <source>
        <dbReference type="Pfam" id="PF02036"/>
    </source>
</evidence>